<sequence>MRPGSKLTYEQSDCFPWITLRTSTVGYDGGTKRETRSHYHKTIVLTSHEDKYELTAGKVPFKCQHQNHSSHDDFLSFHACNTTNARSLPVLNKNEEKPSVARVSSSPTDVKAKPSSAKPNSISVEENGKDHHHHYGVSVT</sequence>
<reference evidence="2 3" key="1">
    <citation type="journal article" date="2021" name="BMC Genomics">
        <title>Datura genome reveals duplications of psychoactive alkaloid biosynthetic genes and high mutation rate following tissue culture.</title>
        <authorList>
            <person name="Rajewski A."/>
            <person name="Carter-House D."/>
            <person name="Stajich J."/>
            <person name="Litt A."/>
        </authorList>
    </citation>
    <scope>NUCLEOTIDE SEQUENCE [LARGE SCALE GENOMIC DNA]</scope>
    <source>
        <strain evidence="2">AR-01</strain>
    </source>
</reference>
<evidence type="ECO:0000313" key="2">
    <source>
        <dbReference type="EMBL" id="MCD9639476.1"/>
    </source>
</evidence>
<dbReference type="EMBL" id="JACEIK010002921">
    <property type="protein sequence ID" value="MCD9639476.1"/>
    <property type="molecule type" value="Genomic_DNA"/>
</dbReference>
<evidence type="ECO:0000256" key="1">
    <source>
        <dbReference type="SAM" id="MobiDB-lite"/>
    </source>
</evidence>
<comment type="caution">
    <text evidence="2">The sequence shown here is derived from an EMBL/GenBank/DDBJ whole genome shotgun (WGS) entry which is preliminary data.</text>
</comment>
<dbReference type="Proteomes" id="UP000823775">
    <property type="component" value="Unassembled WGS sequence"/>
</dbReference>
<accession>A0ABS8UXD6</accession>
<keyword evidence="3" id="KW-1185">Reference proteome</keyword>
<feature type="compositionally biased region" description="Basic residues" evidence="1">
    <location>
        <begin position="130"/>
        <end position="140"/>
    </location>
</feature>
<organism evidence="2 3">
    <name type="scientific">Datura stramonium</name>
    <name type="common">Jimsonweed</name>
    <name type="synonym">Common thornapple</name>
    <dbReference type="NCBI Taxonomy" id="4076"/>
    <lineage>
        <taxon>Eukaryota</taxon>
        <taxon>Viridiplantae</taxon>
        <taxon>Streptophyta</taxon>
        <taxon>Embryophyta</taxon>
        <taxon>Tracheophyta</taxon>
        <taxon>Spermatophyta</taxon>
        <taxon>Magnoliopsida</taxon>
        <taxon>eudicotyledons</taxon>
        <taxon>Gunneridae</taxon>
        <taxon>Pentapetalae</taxon>
        <taxon>asterids</taxon>
        <taxon>lamiids</taxon>
        <taxon>Solanales</taxon>
        <taxon>Solanaceae</taxon>
        <taxon>Solanoideae</taxon>
        <taxon>Datureae</taxon>
        <taxon>Datura</taxon>
    </lineage>
</organism>
<protein>
    <submittedName>
        <fullName evidence="2">Uncharacterized protein</fullName>
    </submittedName>
</protein>
<feature type="region of interest" description="Disordered" evidence="1">
    <location>
        <begin position="87"/>
        <end position="140"/>
    </location>
</feature>
<name>A0ABS8UXD6_DATST</name>
<proteinExistence type="predicted"/>
<gene>
    <name evidence="2" type="ORF">HAX54_024046</name>
</gene>
<evidence type="ECO:0000313" key="3">
    <source>
        <dbReference type="Proteomes" id="UP000823775"/>
    </source>
</evidence>